<dbReference type="KEGG" id="egr:104439375"/>
<dbReference type="OrthoDB" id="1639532at2759"/>
<keyword evidence="1" id="KW-0812">Transmembrane</keyword>
<accession>A0A059CR52</accession>
<dbReference type="PANTHER" id="PTHR31170:SF20">
    <property type="entry name" value="DUF247 DOMAIN PROTEIN"/>
    <property type="match status" value="1"/>
</dbReference>
<organism evidence="2">
    <name type="scientific">Eucalyptus grandis</name>
    <name type="common">Flooded gum</name>
    <dbReference type="NCBI Taxonomy" id="71139"/>
    <lineage>
        <taxon>Eukaryota</taxon>
        <taxon>Viridiplantae</taxon>
        <taxon>Streptophyta</taxon>
        <taxon>Embryophyta</taxon>
        <taxon>Tracheophyta</taxon>
        <taxon>Spermatophyta</taxon>
        <taxon>Magnoliopsida</taxon>
        <taxon>eudicotyledons</taxon>
        <taxon>Gunneridae</taxon>
        <taxon>Pentapetalae</taxon>
        <taxon>rosids</taxon>
        <taxon>malvids</taxon>
        <taxon>Myrtales</taxon>
        <taxon>Myrtaceae</taxon>
        <taxon>Myrtoideae</taxon>
        <taxon>Eucalypteae</taxon>
        <taxon>Eucalyptus</taxon>
    </lineage>
</organism>
<evidence type="ECO:0000313" key="2">
    <source>
        <dbReference type="EMBL" id="KCW80415.1"/>
    </source>
</evidence>
<protein>
    <submittedName>
        <fullName evidence="2">Uncharacterized protein</fullName>
    </submittedName>
</protein>
<keyword evidence="1" id="KW-1133">Transmembrane helix</keyword>
<dbReference type="InterPro" id="IPR004158">
    <property type="entry name" value="DUF247_pln"/>
</dbReference>
<dbReference type="Pfam" id="PF03140">
    <property type="entry name" value="DUF247"/>
    <property type="match status" value="1"/>
</dbReference>
<dbReference type="InParanoid" id="A0A059CR52"/>
<feature type="transmembrane region" description="Helical" evidence="1">
    <location>
        <begin position="392"/>
        <end position="409"/>
    </location>
</feature>
<dbReference type="EMBL" id="KK198755">
    <property type="protein sequence ID" value="KCW80415.1"/>
    <property type="molecule type" value="Genomic_DNA"/>
</dbReference>
<dbReference type="PANTHER" id="PTHR31170">
    <property type="entry name" value="BNAC04G53230D PROTEIN"/>
    <property type="match status" value="1"/>
</dbReference>
<keyword evidence="1" id="KW-0472">Membrane</keyword>
<gene>
    <name evidence="2" type="ORF">EUGRSUZ_C01772</name>
</gene>
<name>A0A059CR52_EUCGR</name>
<dbReference type="STRING" id="71139.A0A059CR52"/>
<proteinExistence type="predicted"/>
<dbReference type="eggNOG" id="ENOG502QRKH">
    <property type="taxonomic scope" value="Eukaryota"/>
</dbReference>
<dbReference type="AlphaFoldDB" id="A0A059CR52"/>
<reference evidence="2" key="1">
    <citation type="submission" date="2013-07" db="EMBL/GenBank/DDBJ databases">
        <title>The genome of Eucalyptus grandis.</title>
        <authorList>
            <person name="Schmutz J."/>
            <person name="Hayes R."/>
            <person name="Myburg A."/>
            <person name="Tuskan G."/>
            <person name="Grattapaglia D."/>
            <person name="Rokhsar D.S."/>
        </authorList>
    </citation>
    <scope>NUCLEOTIDE SEQUENCE</scope>
    <source>
        <tissue evidence="2">Leaf extractions</tissue>
    </source>
</reference>
<sequence>MSQIVEEVAVTIERKMHNLTTGSIECCIYRVPEKLRRANAEAYTPQVISIGPFHREKTAIQLMATKLRYLKGFLHRSKADLPACIRIISELEDRIRQCYQENLTQASKELVEMILVDAVFVVELFIRSRYLEHRDEDDEIFNKQWISNAVFHDLLLLENQVPFFVLEILYNLTALSNTVTFFKLSYEYFKDVLHGHELASTSFQMKHLVDYVRALQLPSFPRGGRYKHGKKFELTRSAKELHEAGAEFKPGKENSSLPDVHFEAETLWMRHVVVHEWTEAWFRNMIAYEQCHLVQKYITSYAILMDSLIDTPEDIDILVSCGILENRLGSKEDVASLFNSLYKETMRDSSEFLYSDLCQKLNEYSRHPWNQWKAARYRWKVILYREYFSNPWSAFSVVAAAVLLVLTLLQTACSLMDVYAGDPGRLFRWHK</sequence>
<evidence type="ECO:0000256" key="1">
    <source>
        <dbReference type="SAM" id="Phobius"/>
    </source>
</evidence>
<dbReference type="OMA" id="RAIECEA"/>
<dbReference type="Gramene" id="KCW80415">
    <property type="protein sequence ID" value="KCW80415"/>
    <property type="gene ID" value="EUGRSUZ_C01772"/>
</dbReference>